<feature type="domain" description="DUF4825" evidence="2">
    <location>
        <begin position="41"/>
        <end position="128"/>
    </location>
</feature>
<dbReference type="RefSeq" id="WP_082180336.1">
    <property type="nucleotide sequence ID" value="NZ_PEDM01000053.1"/>
</dbReference>
<dbReference type="EMBL" id="PEDM01000053">
    <property type="protein sequence ID" value="PIC03738.1"/>
    <property type="molecule type" value="Genomic_DNA"/>
</dbReference>
<dbReference type="Proteomes" id="UP000230559">
    <property type="component" value="Unassembled WGS sequence"/>
</dbReference>
<protein>
    <submittedName>
        <fullName evidence="3">DUF4825 domain-containing protein</fullName>
    </submittedName>
</protein>
<accession>A0A2G5RLP8</accession>
<evidence type="ECO:0000259" key="2">
    <source>
        <dbReference type="Pfam" id="PF16107"/>
    </source>
</evidence>
<keyword evidence="1" id="KW-0812">Transmembrane</keyword>
<reference evidence="3 4" key="1">
    <citation type="submission" date="2017-10" db="EMBL/GenBank/DDBJ databases">
        <title>Draft genome sequence of Anoxybacillus flavithermus KU2-6-11 from caldera Uzon (Russia:Kamchtka).</title>
        <authorList>
            <person name="Korzhuk A.V."/>
            <person name="Rozanov A.S."/>
            <person name="Bryanskaya A.V."/>
            <person name="Peltek S.E."/>
        </authorList>
    </citation>
    <scope>NUCLEOTIDE SEQUENCE [LARGE SCALE GENOMIC DNA]</scope>
    <source>
        <strain evidence="3 4">KU2-6_11</strain>
    </source>
</reference>
<sequence length="403" mass="46257">MKKSIFVFSLLIVVMIVGVFFYQENDFKQNIDSPSLDGEALFAHKSKYVGDASNVSRLLDQLAFGTYRRSLSLQTVKEPYGMTVHYDMENTEMGLKKIEKLLYDNAVILFVLIENLDRITFDVNVDAKHVSYSFEREQVQKQMDEHLSVYAKDIDRFRSLLYALKGVGGVEKAVSEAIKKHGKSYRKGEYIAEGHIILGTEQKENKVKAYTIASIGVFEFQDGIFAIVSGSGAIPTVMTFSIDEHGQYKLIAYEEPLDGDAYAKSVKRMFPKKYYSQVLYAEKYYDELAKQQERQAREYLKQIGRDAKVSTLYVEKQPLNISVEAMNHFLTLLGSDSFLNECPDWLGTREVIEQGIRYVYETSQSKTNGGRDTVVLRKMKEDGTIIEMRKYVIEENQIKRTEE</sequence>
<gene>
    <name evidence="3" type="ORF">CS060_13575</name>
</gene>
<evidence type="ECO:0000256" key="1">
    <source>
        <dbReference type="SAM" id="Phobius"/>
    </source>
</evidence>
<dbReference type="InterPro" id="IPR032250">
    <property type="entry name" value="DUF4825"/>
</dbReference>
<evidence type="ECO:0000313" key="4">
    <source>
        <dbReference type="Proteomes" id="UP000230559"/>
    </source>
</evidence>
<comment type="caution">
    <text evidence="3">The sequence shown here is derived from an EMBL/GenBank/DDBJ whole genome shotgun (WGS) entry which is preliminary data.</text>
</comment>
<dbReference type="Pfam" id="PF16107">
    <property type="entry name" value="DUF4825"/>
    <property type="match status" value="1"/>
</dbReference>
<organism evidence="3 4">
    <name type="scientific">Anoxybacillus flavithermus</name>
    <dbReference type="NCBI Taxonomy" id="33934"/>
    <lineage>
        <taxon>Bacteria</taxon>
        <taxon>Bacillati</taxon>
        <taxon>Bacillota</taxon>
        <taxon>Bacilli</taxon>
        <taxon>Bacillales</taxon>
        <taxon>Anoxybacillaceae</taxon>
        <taxon>Anoxybacillus</taxon>
    </lineage>
</organism>
<evidence type="ECO:0000313" key="3">
    <source>
        <dbReference type="EMBL" id="PIC03738.1"/>
    </source>
</evidence>
<keyword evidence="1" id="KW-1133">Transmembrane helix</keyword>
<feature type="transmembrane region" description="Helical" evidence="1">
    <location>
        <begin position="5"/>
        <end position="22"/>
    </location>
</feature>
<keyword evidence="1" id="KW-0472">Membrane</keyword>
<name>A0A2G5RLP8_9BACL</name>
<proteinExistence type="predicted"/>
<dbReference type="AlphaFoldDB" id="A0A2G5RLP8"/>